<evidence type="ECO:0000256" key="9">
    <source>
        <dbReference type="SAM" id="Phobius"/>
    </source>
</evidence>
<keyword evidence="3 9" id="KW-0812">Transmembrane</keyword>
<feature type="chain" id="PRO_5018707955" description="LRRCT domain-containing protein" evidence="10">
    <location>
        <begin position="23"/>
        <end position="255"/>
    </location>
</feature>
<feature type="signal peptide" evidence="10">
    <location>
        <begin position="1"/>
        <end position="22"/>
    </location>
</feature>
<dbReference type="Proteomes" id="UP000261620">
    <property type="component" value="Unplaced"/>
</dbReference>
<evidence type="ECO:0000256" key="10">
    <source>
        <dbReference type="SAM" id="SignalP"/>
    </source>
</evidence>
<keyword evidence="5" id="KW-0130">Cell adhesion</keyword>
<name>A0A3Q3XHE4_MOLML</name>
<dbReference type="InterPro" id="IPR052313">
    <property type="entry name" value="GPIb-IX-V_Complex"/>
</dbReference>
<dbReference type="InterPro" id="IPR032675">
    <property type="entry name" value="LRR_dom_sf"/>
</dbReference>
<dbReference type="InterPro" id="IPR000483">
    <property type="entry name" value="Cys-rich_flank_reg_C"/>
</dbReference>
<keyword evidence="8" id="KW-1015">Disulfide bond</keyword>
<dbReference type="SMART" id="SM00082">
    <property type="entry name" value="LRRCT"/>
    <property type="match status" value="1"/>
</dbReference>
<evidence type="ECO:0000256" key="8">
    <source>
        <dbReference type="ARBA" id="ARBA00023157"/>
    </source>
</evidence>
<evidence type="ECO:0000256" key="7">
    <source>
        <dbReference type="ARBA" id="ARBA00023136"/>
    </source>
</evidence>
<keyword evidence="2" id="KW-0433">Leucine-rich repeat</keyword>
<sequence>MLSGLRLAVVVLLAMSSADTTGQPCRCSAVVPGSLSVNCSFLNLIELPHLPSDTKELFVEGNRLTSVSPGMFDRLVDLEKVSLSGNTFHCDCRIRYLRSWLLRNRAIVSKEPTCASPRSVAGRAITELTDEHFSSCTKANCTGWTFNTIICAMLCCLIALLLWSVKLAKMSMITLYIDKKHAGFEAVALHSLRPKCRRRRRLHSELSVNSQEFDSFTYTEYPERPLLDMELLPQVLDVLHKNHNITINLPEWPLS</sequence>
<keyword evidence="7 9" id="KW-0472">Membrane</keyword>
<reference evidence="12" key="1">
    <citation type="submission" date="2025-08" db="UniProtKB">
        <authorList>
            <consortium name="Ensembl"/>
        </authorList>
    </citation>
    <scope>IDENTIFICATION</scope>
</reference>
<feature type="transmembrane region" description="Helical" evidence="9">
    <location>
        <begin position="144"/>
        <end position="163"/>
    </location>
</feature>
<proteinExistence type="predicted"/>
<evidence type="ECO:0000313" key="12">
    <source>
        <dbReference type="Ensembl" id="ENSMMOP00000022626.1"/>
    </source>
</evidence>
<keyword evidence="6 9" id="KW-1133">Transmembrane helix</keyword>
<dbReference type="OMA" id="HNIKIKA"/>
<evidence type="ECO:0000313" key="13">
    <source>
        <dbReference type="Proteomes" id="UP000261620"/>
    </source>
</evidence>
<dbReference type="PANTHER" id="PTHR22650:SF6">
    <property type="entry name" value="PLATELET GLYCOPROTEIN IX"/>
    <property type="match status" value="1"/>
</dbReference>
<evidence type="ECO:0000256" key="1">
    <source>
        <dbReference type="ARBA" id="ARBA00004167"/>
    </source>
</evidence>
<dbReference type="STRING" id="94237.ENSMMOP00000022626"/>
<keyword evidence="4 10" id="KW-0732">Signal</keyword>
<evidence type="ECO:0000256" key="2">
    <source>
        <dbReference type="ARBA" id="ARBA00022614"/>
    </source>
</evidence>
<dbReference type="Ensembl" id="ENSMMOT00000022997.1">
    <property type="protein sequence ID" value="ENSMMOP00000022626.1"/>
    <property type="gene ID" value="ENSMMOG00000017204.1"/>
</dbReference>
<dbReference type="PANTHER" id="PTHR22650">
    <property type="entry name" value="GLYCOPROTEIN IB BETA"/>
    <property type="match status" value="1"/>
</dbReference>
<feature type="domain" description="LRRCT" evidence="11">
    <location>
        <begin position="86"/>
        <end position="137"/>
    </location>
</feature>
<dbReference type="Gene3D" id="3.80.10.10">
    <property type="entry name" value="Ribonuclease Inhibitor"/>
    <property type="match status" value="1"/>
</dbReference>
<evidence type="ECO:0000256" key="6">
    <source>
        <dbReference type="ARBA" id="ARBA00022989"/>
    </source>
</evidence>
<keyword evidence="13" id="KW-1185">Reference proteome</keyword>
<evidence type="ECO:0000259" key="11">
    <source>
        <dbReference type="SMART" id="SM00082"/>
    </source>
</evidence>
<evidence type="ECO:0000256" key="3">
    <source>
        <dbReference type="ARBA" id="ARBA00022692"/>
    </source>
</evidence>
<accession>A0A3Q3XHE4</accession>
<evidence type="ECO:0000256" key="4">
    <source>
        <dbReference type="ARBA" id="ARBA00022729"/>
    </source>
</evidence>
<reference evidence="12" key="2">
    <citation type="submission" date="2025-09" db="UniProtKB">
        <authorList>
            <consortium name="Ensembl"/>
        </authorList>
    </citation>
    <scope>IDENTIFICATION</scope>
</reference>
<comment type="subcellular location">
    <subcellularLocation>
        <location evidence="1">Membrane</location>
        <topology evidence="1">Single-pass membrane protein</topology>
    </subcellularLocation>
</comment>
<evidence type="ECO:0000256" key="5">
    <source>
        <dbReference type="ARBA" id="ARBA00022889"/>
    </source>
</evidence>
<dbReference type="AlphaFoldDB" id="A0A3Q3XHE4"/>
<protein>
    <recommendedName>
        <fullName evidence="11">LRRCT domain-containing protein</fullName>
    </recommendedName>
</protein>
<organism evidence="12 13">
    <name type="scientific">Mola mola</name>
    <name type="common">Ocean sunfish</name>
    <name type="synonym">Tetraodon mola</name>
    <dbReference type="NCBI Taxonomy" id="94237"/>
    <lineage>
        <taxon>Eukaryota</taxon>
        <taxon>Metazoa</taxon>
        <taxon>Chordata</taxon>
        <taxon>Craniata</taxon>
        <taxon>Vertebrata</taxon>
        <taxon>Euteleostomi</taxon>
        <taxon>Actinopterygii</taxon>
        <taxon>Neopterygii</taxon>
        <taxon>Teleostei</taxon>
        <taxon>Neoteleostei</taxon>
        <taxon>Acanthomorphata</taxon>
        <taxon>Eupercaria</taxon>
        <taxon>Tetraodontiformes</taxon>
        <taxon>Molidae</taxon>
        <taxon>Mola</taxon>
    </lineage>
</organism>
<dbReference type="SUPFAM" id="SSF52058">
    <property type="entry name" value="L domain-like"/>
    <property type="match status" value="1"/>
</dbReference>